<evidence type="ECO:0000313" key="2">
    <source>
        <dbReference type="Proteomes" id="UP000639859"/>
    </source>
</evidence>
<proteinExistence type="predicted"/>
<dbReference type="Proteomes" id="UP000639859">
    <property type="component" value="Unassembled WGS sequence"/>
</dbReference>
<sequence>MLLSAMLLAAAVQAAPVTPAAAPSAKPVEGRVVYPARRNCPMGEVSFTLERKEPAVQAQPLAKEPRAKGRYAVMRMIDGCPVDAPMTVSGVK</sequence>
<comment type="caution">
    <text evidence="1">The sequence shown here is derived from an EMBL/GenBank/DDBJ whole genome shotgun (WGS) entry which is preliminary data.</text>
</comment>
<organism evidence="1 2">
    <name type="scientific">Caulobacter hibisci</name>
    <dbReference type="NCBI Taxonomy" id="2035993"/>
    <lineage>
        <taxon>Bacteria</taxon>
        <taxon>Pseudomonadati</taxon>
        <taxon>Pseudomonadota</taxon>
        <taxon>Alphaproteobacteria</taxon>
        <taxon>Caulobacterales</taxon>
        <taxon>Caulobacteraceae</taxon>
        <taxon>Caulobacter</taxon>
    </lineage>
</organism>
<dbReference type="RefSeq" id="WP_198576694.1">
    <property type="nucleotide sequence ID" value="NZ_JADWOX010000009.1"/>
</dbReference>
<keyword evidence="2" id="KW-1185">Reference proteome</keyword>
<dbReference type="EMBL" id="JADWOX010000009">
    <property type="protein sequence ID" value="MBI1684774.1"/>
    <property type="molecule type" value="Genomic_DNA"/>
</dbReference>
<accession>A0ABS0SYZ7</accession>
<protein>
    <submittedName>
        <fullName evidence="1">Uncharacterized protein</fullName>
    </submittedName>
</protein>
<reference evidence="1 2" key="1">
    <citation type="submission" date="2020-11" db="EMBL/GenBank/DDBJ databases">
        <title>genome sequence of strain KACC 18849.</title>
        <authorList>
            <person name="Gao J."/>
            <person name="Zhang X."/>
        </authorList>
    </citation>
    <scope>NUCLEOTIDE SEQUENCE [LARGE SCALE GENOMIC DNA]</scope>
    <source>
        <strain evidence="1 2">KACC 18849</strain>
    </source>
</reference>
<gene>
    <name evidence="1" type="ORF">I4Q42_13960</name>
</gene>
<name>A0ABS0SYZ7_9CAUL</name>
<evidence type="ECO:0000313" key="1">
    <source>
        <dbReference type="EMBL" id="MBI1684774.1"/>
    </source>
</evidence>